<dbReference type="EMBL" id="QEAO01000047">
    <property type="protein sequence ID" value="TPX31296.1"/>
    <property type="molecule type" value="Genomic_DNA"/>
</dbReference>
<evidence type="ECO:0000256" key="5">
    <source>
        <dbReference type="SAM" id="MobiDB-lite"/>
    </source>
</evidence>
<keyword evidence="4" id="KW-0723">Serine/threonine-protein kinase</keyword>
<feature type="domain" description="Protein kinase" evidence="6">
    <location>
        <begin position="33"/>
        <end position="350"/>
    </location>
</feature>
<sequence length="427" mass="47577">MEEHSEIVTREVPVTLDATYHDTGDGERTINQYVLKEQIGQGSYATVSRGYDTISHMEVAIKEFRYGESLWHLTRANANHHASFLGSKSKLRRVQMSKSAGLRGTRGGRGRGGLFARPAAPPPEQTQPIDMIREEIAVLKKLRHNNVIRMYEVLDDPAEDSLYMVLEFCAGGILMDISLGKTATPLSTEDARRYFQQLVVGIEYCKYSIHENDIAHRDIKPDNLMTTADGTLKIVDFGVSQIFSKGDDVSKRSAGSPAFFAPEMCVAGHGEMHIKSTDIWAMGVTLYCLVFGKLPFEGNNILDLYENIRTATPEIPESTDPRLADLLRRLMTKDPDQRILMDEIRIHPWVTDDGRAPLVSKQDNLGGGRVRDEVTDEDLAQAIKSISAGGLFTLLKAVSKWKSRSRSLNESPSTNDDISFPESSQSQ</sequence>
<dbReference type="RefSeq" id="XP_031022755.1">
    <property type="nucleotide sequence ID" value="XM_031171248.1"/>
</dbReference>
<evidence type="ECO:0000256" key="3">
    <source>
        <dbReference type="PROSITE-ProRule" id="PRU10141"/>
    </source>
</evidence>
<evidence type="ECO:0000259" key="6">
    <source>
        <dbReference type="PROSITE" id="PS50011"/>
    </source>
</evidence>
<keyword evidence="8" id="KW-1185">Reference proteome</keyword>
<reference evidence="7 8" key="1">
    <citation type="journal article" date="2019" name="Sci. Rep.">
        <title>Comparative genomics of chytrid fungi reveal insights into the obligate biotrophic and pathogenic lifestyle of Synchytrium endobioticum.</title>
        <authorList>
            <person name="van de Vossenberg B.T.L.H."/>
            <person name="Warris S."/>
            <person name="Nguyen H.D.T."/>
            <person name="van Gent-Pelzer M.P.E."/>
            <person name="Joly D.L."/>
            <person name="van de Geest H.C."/>
            <person name="Bonants P.J.M."/>
            <person name="Smith D.S."/>
            <person name="Levesque C.A."/>
            <person name="van der Lee T.A.J."/>
        </authorList>
    </citation>
    <scope>NUCLEOTIDE SEQUENCE [LARGE SCALE GENOMIC DNA]</scope>
    <source>
        <strain evidence="7 8">JEL517</strain>
    </source>
</reference>
<protein>
    <recommendedName>
        <fullName evidence="6">Protein kinase domain-containing protein</fullName>
    </recommendedName>
</protein>
<evidence type="ECO:0000313" key="7">
    <source>
        <dbReference type="EMBL" id="TPX31296.1"/>
    </source>
</evidence>
<keyword evidence="2 3" id="KW-0067">ATP-binding</keyword>
<dbReference type="CDD" id="cd14008">
    <property type="entry name" value="STKc_LKB1_CaMKK"/>
    <property type="match status" value="1"/>
</dbReference>
<organism evidence="7 8">
    <name type="scientific">Synchytrium microbalum</name>
    <dbReference type="NCBI Taxonomy" id="1806994"/>
    <lineage>
        <taxon>Eukaryota</taxon>
        <taxon>Fungi</taxon>
        <taxon>Fungi incertae sedis</taxon>
        <taxon>Chytridiomycota</taxon>
        <taxon>Chytridiomycota incertae sedis</taxon>
        <taxon>Chytridiomycetes</taxon>
        <taxon>Synchytriales</taxon>
        <taxon>Synchytriaceae</taxon>
        <taxon>Synchytrium</taxon>
    </lineage>
</organism>
<evidence type="ECO:0000256" key="4">
    <source>
        <dbReference type="RuleBase" id="RU000304"/>
    </source>
</evidence>
<dbReference type="InterPro" id="IPR008271">
    <property type="entry name" value="Ser/Thr_kinase_AS"/>
</dbReference>
<dbReference type="GO" id="GO:0005524">
    <property type="term" value="F:ATP binding"/>
    <property type="evidence" value="ECO:0007669"/>
    <property type="project" value="UniProtKB-UniRule"/>
</dbReference>
<keyword evidence="4" id="KW-0808">Transferase</keyword>
<feature type="region of interest" description="Disordered" evidence="5">
    <location>
        <begin position="403"/>
        <end position="427"/>
    </location>
</feature>
<dbReference type="GO" id="GO:0035556">
    <property type="term" value="P:intracellular signal transduction"/>
    <property type="evidence" value="ECO:0007669"/>
    <property type="project" value="TreeGrafter"/>
</dbReference>
<accession>A0A507BZX1</accession>
<keyword evidence="4" id="KW-0418">Kinase</keyword>
<name>A0A507BZX1_9FUNG</name>
<dbReference type="STRING" id="1806994.A0A507BZX1"/>
<dbReference type="Pfam" id="PF00069">
    <property type="entry name" value="Pkinase"/>
    <property type="match status" value="1"/>
</dbReference>
<dbReference type="SUPFAM" id="SSF56112">
    <property type="entry name" value="Protein kinase-like (PK-like)"/>
    <property type="match status" value="1"/>
</dbReference>
<keyword evidence="1 3" id="KW-0547">Nucleotide-binding</keyword>
<dbReference type="GO" id="GO:0004674">
    <property type="term" value="F:protein serine/threonine kinase activity"/>
    <property type="evidence" value="ECO:0007669"/>
    <property type="project" value="UniProtKB-KW"/>
</dbReference>
<feature type="compositionally biased region" description="Polar residues" evidence="5">
    <location>
        <begin position="406"/>
        <end position="427"/>
    </location>
</feature>
<dbReference type="GO" id="GO:0005737">
    <property type="term" value="C:cytoplasm"/>
    <property type="evidence" value="ECO:0007669"/>
    <property type="project" value="TreeGrafter"/>
</dbReference>
<dbReference type="OrthoDB" id="68483at2759"/>
<dbReference type="Gene3D" id="3.30.200.20">
    <property type="entry name" value="Phosphorylase Kinase, domain 1"/>
    <property type="match status" value="1"/>
</dbReference>
<dbReference type="InterPro" id="IPR011009">
    <property type="entry name" value="Kinase-like_dom_sf"/>
</dbReference>
<dbReference type="PROSITE" id="PS50011">
    <property type="entry name" value="PROTEIN_KINASE_DOM"/>
    <property type="match status" value="1"/>
</dbReference>
<dbReference type="Proteomes" id="UP000319731">
    <property type="component" value="Unassembled WGS sequence"/>
</dbReference>
<evidence type="ECO:0000256" key="1">
    <source>
        <dbReference type="ARBA" id="ARBA00022741"/>
    </source>
</evidence>
<gene>
    <name evidence="7" type="ORF">SmJEL517_g05322</name>
</gene>
<dbReference type="InterPro" id="IPR017441">
    <property type="entry name" value="Protein_kinase_ATP_BS"/>
</dbReference>
<dbReference type="AlphaFoldDB" id="A0A507BZX1"/>
<comment type="caution">
    <text evidence="7">The sequence shown here is derived from an EMBL/GenBank/DDBJ whole genome shotgun (WGS) entry which is preliminary data.</text>
</comment>
<dbReference type="PROSITE" id="PS00108">
    <property type="entry name" value="PROTEIN_KINASE_ST"/>
    <property type="match status" value="1"/>
</dbReference>
<dbReference type="InterPro" id="IPR000719">
    <property type="entry name" value="Prot_kinase_dom"/>
</dbReference>
<dbReference type="Gene3D" id="1.10.510.10">
    <property type="entry name" value="Transferase(Phosphotransferase) domain 1"/>
    <property type="match status" value="1"/>
</dbReference>
<comment type="similarity">
    <text evidence="4">Belongs to the protein kinase superfamily.</text>
</comment>
<dbReference type="SMART" id="SM00220">
    <property type="entry name" value="S_TKc"/>
    <property type="match status" value="1"/>
</dbReference>
<dbReference type="FunFam" id="1.10.510.10:FF:000571">
    <property type="entry name" value="Maternal embryonic leucine zipper kinase"/>
    <property type="match status" value="1"/>
</dbReference>
<feature type="binding site" evidence="3">
    <location>
        <position position="62"/>
    </location>
    <ligand>
        <name>ATP</name>
        <dbReference type="ChEBI" id="CHEBI:30616"/>
    </ligand>
</feature>
<dbReference type="GeneID" id="42006545"/>
<dbReference type="PANTHER" id="PTHR24346:SF77">
    <property type="entry name" value="SERINE THREONINE PROTEIN KINASE"/>
    <property type="match status" value="1"/>
</dbReference>
<evidence type="ECO:0000313" key="8">
    <source>
        <dbReference type="Proteomes" id="UP000319731"/>
    </source>
</evidence>
<evidence type="ECO:0000256" key="2">
    <source>
        <dbReference type="ARBA" id="ARBA00022840"/>
    </source>
</evidence>
<dbReference type="PANTHER" id="PTHR24346">
    <property type="entry name" value="MAP/MICROTUBULE AFFINITY-REGULATING KINASE"/>
    <property type="match status" value="1"/>
</dbReference>
<proteinExistence type="inferred from homology"/>
<dbReference type="PROSITE" id="PS00107">
    <property type="entry name" value="PROTEIN_KINASE_ATP"/>
    <property type="match status" value="1"/>
</dbReference>